<protein>
    <submittedName>
        <fullName evidence="1">Uncharacterized protein</fullName>
    </submittedName>
</protein>
<proteinExistence type="predicted"/>
<name>A0A7G2JVQ5_9VIRU</name>
<evidence type="ECO:0000313" key="2">
    <source>
        <dbReference type="Proteomes" id="UP000516087"/>
    </source>
</evidence>
<dbReference type="EMBL" id="BK013338">
    <property type="protein sequence ID" value="DAC85308.1"/>
    <property type="molecule type" value="Genomic_DNA"/>
</dbReference>
<organism evidence="1 2">
    <name type="scientific">Haloterrigena jeotgali icosahedral virus 1</name>
    <dbReference type="NCBI Taxonomy" id="2766528"/>
    <lineage>
        <taxon>Viruses</taxon>
        <taxon>Singelaviria</taxon>
        <taxon>Helvetiavirae</taxon>
        <taxon>Dividoviricota</taxon>
        <taxon>Laserviricetes</taxon>
        <taxon>Halopanivirales</taxon>
        <taxon>Simuloviridae</taxon>
        <taxon>Yingchengvirus</taxon>
        <taxon>Yingchengvirus koreaense</taxon>
        <taxon>Yingchengvirus HJIV1</taxon>
    </lineage>
</organism>
<evidence type="ECO:0000313" key="1">
    <source>
        <dbReference type="EMBL" id="DAC85308.1"/>
    </source>
</evidence>
<gene>
    <name evidence="1" type="ORF">HJIV1gp30</name>
</gene>
<keyword evidence="2" id="KW-1185">Reference proteome</keyword>
<dbReference type="Proteomes" id="UP000516087">
    <property type="component" value="Segment"/>
</dbReference>
<sequence>MIDLPVDLELLALVLVAFQAGAACPAYYARERLRGFGRAIFDRLPYRSPPGLDEEQALREAADDADPGDEETTES</sequence>
<accession>A0A7G2JVQ5</accession>
<reference evidence="1 2" key="1">
    <citation type="journal article" date="2020" name="J. Virol.">
        <title>ORF4 of the Temperate Archaeal Virus SNJ1 Governs the Lysis-Lysogeny Switch and Superinfection Immunity.</title>
        <authorList>
            <person name="Chen B."/>
            <person name="Chen Z."/>
            <person name="Wang Y."/>
            <person name="Gong H."/>
            <person name="Sima L."/>
            <person name="Wang J."/>
            <person name="Ouyang S."/>
            <person name="Gan W."/>
            <person name="Krupovic M."/>
            <person name="Chen X."/>
            <person name="Du S."/>
        </authorList>
    </citation>
    <scope>NUCLEOTIDE SEQUENCE [LARGE SCALE GENOMIC DNA]</scope>
    <source>
        <strain evidence="1">A29</strain>
    </source>
</reference>